<dbReference type="InterPro" id="IPR000719">
    <property type="entry name" value="Prot_kinase_dom"/>
</dbReference>
<evidence type="ECO:0000313" key="7">
    <source>
        <dbReference type="Proteomes" id="UP000663846"/>
    </source>
</evidence>
<dbReference type="Proteomes" id="UP000663846">
    <property type="component" value="Unassembled WGS sequence"/>
</dbReference>
<feature type="repeat" description="WD" evidence="3">
    <location>
        <begin position="16"/>
        <end position="48"/>
    </location>
</feature>
<feature type="repeat" description="WD" evidence="3">
    <location>
        <begin position="144"/>
        <end position="185"/>
    </location>
</feature>
<dbReference type="InterPro" id="IPR001245">
    <property type="entry name" value="Ser-Thr/Tyr_kinase_cat_dom"/>
</dbReference>
<feature type="repeat" description="WD" evidence="3">
    <location>
        <begin position="229"/>
        <end position="270"/>
    </location>
</feature>
<dbReference type="InterPro" id="IPR019775">
    <property type="entry name" value="WD40_repeat_CS"/>
</dbReference>
<dbReference type="InterPro" id="IPR011009">
    <property type="entry name" value="Kinase-like_dom_sf"/>
</dbReference>
<protein>
    <recommendedName>
        <fullName evidence="5">Protein kinase domain-containing protein</fullName>
    </recommendedName>
</protein>
<dbReference type="Gene3D" id="2.130.10.10">
    <property type="entry name" value="YVTN repeat-like/Quinoprotein amine dehydrogenase"/>
    <property type="match status" value="4"/>
</dbReference>
<keyword evidence="1 3" id="KW-0853">WD repeat</keyword>
<evidence type="ECO:0000259" key="5">
    <source>
        <dbReference type="PROSITE" id="PS50011"/>
    </source>
</evidence>
<dbReference type="GO" id="GO:0005524">
    <property type="term" value="F:ATP binding"/>
    <property type="evidence" value="ECO:0007669"/>
    <property type="project" value="UniProtKB-UniRule"/>
</dbReference>
<dbReference type="InterPro" id="IPR020472">
    <property type="entry name" value="WD40_PAC1"/>
</dbReference>
<dbReference type="Pfam" id="PF07714">
    <property type="entry name" value="PK_Tyr_Ser-Thr"/>
    <property type="match status" value="2"/>
</dbReference>
<gene>
    <name evidence="6" type="ORF">RDB_LOCUS157377</name>
</gene>
<dbReference type="PROSITE" id="PS00678">
    <property type="entry name" value="WD_REPEATS_1"/>
    <property type="match status" value="3"/>
</dbReference>
<reference evidence="6" key="1">
    <citation type="submission" date="2021-01" db="EMBL/GenBank/DDBJ databases">
        <authorList>
            <person name="Kaushik A."/>
        </authorList>
    </citation>
    <scope>NUCLEOTIDE SEQUENCE</scope>
    <source>
        <strain evidence="6">AG1-1C</strain>
    </source>
</reference>
<dbReference type="PROSITE" id="PS50011">
    <property type="entry name" value="PROTEIN_KINASE_DOM"/>
    <property type="match status" value="1"/>
</dbReference>
<evidence type="ECO:0000256" key="4">
    <source>
        <dbReference type="PROSITE-ProRule" id="PRU10141"/>
    </source>
</evidence>
<dbReference type="EMBL" id="CAJMWS010000702">
    <property type="protein sequence ID" value="CAE6459522.1"/>
    <property type="molecule type" value="Genomic_DNA"/>
</dbReference>
<evidence type="ECO:0000256" key="2">
    <source>
        <dbReference type="ARBA" id="ARBA00022737"/>
    </source>
</evidence>
<dbReference type="PANTHER" id="PTHR19879:SF9">
    <property type="entry name" value="TRANSCRIPTION INITIATION FACTOR TFIID SUBUNIT 5"/>
    <property type="match status" value="1"/>
</dbReference>
<dbReference type="AlphaFoldDB" id="A0A8H3BMG1"/>
<dbReference type="PROSITE" id="PS50294">
    <property type="entry name" value="WD_REPEATS_REGION"/>
    <property type="match status" value="7"/>
</dbReference>
<evidence type="ECO:0000256" key="1">
    <source>
        <dbReference type="ARBA" id="ARBA00022574"/>
    </source>
</evidence>
<feature type="repeat" description="WD" evidence="3">
    <location>
        <begin position="186"/>
        <end position="227"/>
    </location>
</feature>
<evidence type="ECO:0000313" key="6">
    <source>
        <dbReference type="EMBL" id="CAE6459522.1"/>
    </source>
</evidence>
<dbReference type="CDD" id="cd00200">
    <property type="entry name" value="WD40"/>
    <property type="match status" value="1"/>
</dbReference>
<dbReference type="SMART" id="SM00320">
    <property type="entry name" value="WD40"/>
    <property type="match status" value="7"/>
</dbReference>
<accession>A0A8H3BMG1</accession>
<keyword evidence="2" id="KW-0677">Repeat</keyword>
<feature type="repeat" description="WD" evidence="3">
    <location>
        <begin position="272"/>
        <end position="305"/>
    </location>
</feature>
<keyword evidence="4" id="KW-0547">Nucleotide-binding</keyword>
<dbReference type="PRINTS" id="PR00320">
    <property type="entry name" value="GPROTEINBRPT"/>
</dbReference>
<dbReference type="Pfam" id="PF00400">
    <property type="entry name" value="WD40"/>
    <property type="match status" value="7"/>
</dbReference>
<sequence>MSQLKISKHLTGPIVHVGHANVVHAVAFSPDGNSVSSGSMDRTVRTWDAYSPISKDEAYRGHTRGVSSVSYSPSSDLIASGSHDHTIRLWSTDTGKQVGDPLQGHTAIVNSVYFSFSGKFIVSGSNDNVVRLWDVQNRPSSNSFSGHYGRVNSVGFSPEGAYITSGSDDTTVRVWDVERRSNMGLFRGHVGPVRSIAYSPDGSQIASASSDNTIRLWDARVGGTVSKSYEGHTGCVCAVTFSPSSLFLASGSYDQTIRIWDLRTGALVIDPIEGHTGYVYSVAFSPSGEQLVSGSNDGKVIVWSIFEKNSDEKHEIEASNKDRDDSLKVENEERIGRDTSIKEVFNLLLRHGCVAFDSQMDSRQDSNVMVGGGGFGDIWASRLKSGAKVAVKVWRGYSIDQCDEKTLKRATREVYYWSRMNHQHVHRLLGVIIFRDQHLGMVSEWMENGNLREYMRKAPSFDRYEMCTSIASGLVYMHECNAVHGDLKAASNSYNIKPGQLIITSHNLQQPNVLVSSDGVAKLADFGLSTISEASLGFSDTSNPQIGSTRWAAPELLFDDALKSKESDVYALGTTMLEVITGEVPYPQYQSDYQVVAKVMQGIQPTRPTVQLRDDNRGDQIWTLLLGCWSREFAARPSAQQVLESVRSMLF</sequence>
<keyword evidence="4" id="KW-0067">ATP-binding</keyword>
<dbReference type="InterPro" id="IPR015943">
    <property type="entry name" value="WD40/YVTN_repeat-like_dom_sf"/>
</dbReference>
<dbReference type="Gene3D" id="1.10.510.10">
    <property type="entry name" value="Transferase(Phosphotransferase) domain 1"/>
    <property type="match status" value="1"/>
</dbReference>
<dbReference type="PROSITE" id="PS00107">
    <property type="entry name" value="PROTEIN_KINASE_ATP"/>
    <property type="match status" value="1"/>
</dbReference>
<feature type="repeat" description="WD" evidence="3">
    <location>
        <begin position="102"/>
        <end position="143"/>
    </location>
</feature>
<dbReference type="GO" id="GO:0004672">
    <property type="term" value="F:protein kinase activity"/>
    <property type="evidence" value="ECO:0007669"/>
    <property type="project" value="InterPro"/>
</dbReference>
<feature type="repeat" description="WD" evidence="3">
    <location>
        <begin position="59"/>
        <end position="100"/>
    </location>
</feature>
<proteinExistence type="predicted"/>
<comment type="caution">
    <text evidence="6">The sequence shown here is derived from an EMBL/GenBank/DDBJ whole genome shotgun (WGS) entry which is preliminary data.</text>
</comment>
<dbReference type="InterPro" id="IPR001680">
    <property type="entry name" value="WD40_rpt"/>
</dbReference>
<evidence type="ECO:0000256" key="3">
    <source>
        <dbReference type="PROSITE-ProRule" id="PRU00221"/>
    </source>
</evidence>
<organism evidence="6 7">
    <name type="scientific">Rhizoctonia solani</name>
    <dbReference type="NCBI Taxonomy" id="456999"/>
    <lineage>
        <taxon>Eukaryota</taxon>
        <taxon>Fungi</taxon>
        <taxon>Dikarya</taxon>
        <taxon>Basidiomycota</taxon>
        <taxon>Agaricomycotina</taxon>
        <taxon>Agaricomycetes</taxon>
        <taxon>Cantharellales</taxon>
        <taxon>Ceratobasidiaceae</taxon>
        <taxon>Rhizoctonia</taxon>
    </lineage>
</organism>
<feature type="binding site" evidence="4">
    <location>
        <position position="392"/>
    </location>
    <ligand>
        <name>ATP</name>
        <dbReference type="ChEBI" id="CHEBI:30616"/>
    </ligand>
</feature>
<dbReference type="SUPFAM" id="SSF56112">
    <property type="entry name" value="Protein kinase-like (PK-like)"/>
    <property type="match status" value="1"/>
</dbReference>
<name>A0A8H3BMG1_9AGAM</name>
<dbReference type="InterPro" id="IPR017441">
    <property type="entry name" value="Protein_kinase_ATP_BS"/>
</dbReference>
<feature type="domain" description="Protein kinase" evidence="5">
    <location>
        <begin position="364"/>
        <end position="650"/>
    </location>
</feature>
<dbReference type="PROSITE" id="PS50082">
    <property type="entry name" value="WD_REPEATS_2"/>
    <property type="match status" value="7"/>
</dbReference>
<dbReference type="PANTHER" id="PTHR19879">
    <property type="entry name" value="TRANSCRIPTION INITIATION FACTOR TFIID"/>
    <property type="match status" value="1"/>
</dbReference>
<dbReference type="InterPro" id="IPR036322">
    <property type="entry name" value="WD40_repeat_dom_sf"/>
</dbReference>
<dbReference type="SUPFAM" id="SSF50978">
    <property type="entry name" value="WD40 repeat-like"/>
    <property type="match status" value="1"/>
</dbReference>